<dbReference type="InterPro" id="IPR013325">
    <property type="entry name" value="RNA_pol_sigma_r2"/>
</dbReference>
<dbReference type="Gene3D" id="1.10.10.10">
    <property type="entry name" value="Winged helix-like DNA-binding domain superfamily/Winged helix DNA-binding domain"/>
    <property type="match status" value="1"/>
</dbReference>
<dbReference type="InterPro" id="IPR007627">
    <property type="entry name" value="RNA_pol_sigma70_r2"/>
</dbReference>
<feature type="domain" description="RNA polymerase sigma-70 region 2" evidence="7">
    <location>
        <begin position="39"/>
        <end position="103"/>
    </location>
</feature>
<proteinExistence type="inferred from homology"/>
<evidence type="ECO:0000256" key="3">
    <source>
        <dbReference type="ARBA" id="ARBA00023082"/>
    </source>
</evidence>
<sequence length="192" mass="21515">MSAPGGAERPAAASEMNDLLARVAASGDREAFSRLFAFFAPRVKGYLMRIGLSPDQAEDLAQDALLKVWRKARLFDPSKASAATWIYTIARNLRIDAARRLNRPLPDHEDPALLPEEEPRADVELERAQRDRRIHAAFDALPPNQRAVVMLHFYEDEPHAAIAERLDLPLGTVKSRLRLAFGRIRKELGDLA</sequence>
<keyword evidence="4 6" id="KW-0238">DNA-binding</keyword>
<evidence type="ECO:0000256" key="2">
    <source>
        <dbReference type="ARBA" id="ARBA00023015"/>
    </source>
</evidence>
<dbReference type="PANTHER" id="PTHR43133">
    <property type="entry name" value="RNA POLYMERASE ECF-TYPE SIGMA FACTO"/>
    <property type="match status" value="1"/>
</dbReference>
<evidence type="ECO:0000256" key="6">
    <source>
        <dbReference type="RuleBase" id="RU000716"/>
    </source>
</evidence>
<dbReference type="Proteomes" id="UP000198346">
    <property type="component" value="Unassembled WGS sequence"/>
</dbReference>
<dbReference type="PROSITE" id="PS01063">
    <property type="entry name" value="SIGMA70_ECF"/>
    <property type="match status" value="1"/>
</dbReference>
<dbReference type="InterPro" id="IPR013249">
    <property type="entry name" value="RNA_pol_sigma70_r4_t2"/>
</dbReference>
<evidence type="ECO:0000259" key="7">
    <source>
        <dbReference type="Pfam" id="PF04542"/>
    </source>
</evidence>
<dbReference type="InterPro" id="IPR036388">
    <property type="entry name" value="WH-like_DNA-bd_sf"/>
</dbReference>
<evidence type="ECO:0000256" key="1">
    <source>
        <dbReference type="ARBA" id="ARBA00010641"/>
    </source>
</evidence>
<accession>A0A239PVW5</accession>
<dbReference type="SUPFAM" id="SSF88659">
    <property type="entry name" value="Sigma3 and sigma4 domains of RNA polymerase sigma factors"/>
    <property type="match status" value="1"/>
</dbReference>
<dbReference type="Pfam" id="PF08281">
    <property type="entry name" value="Sigma70_r4_2"/>
    <property type="match status" value="1"/>
</dbReference>
<dbReference type="GO" id="GO:0016987">
    <property type="term" value="F:sigma factor activity"/>
    <property type="evidence" value="ECO:0007669"/>
    <property type="project" value="UniProtKB-KW"/>
</dbReference>
<comment type="similarity">
    <text evidence="1 6">Belongs to the sigma-70 factor family. ECF subfamily.</text>
</comment>
<evidence type="ECO:0000313" key="9">
    <source>
        <dbReference type="EMBL" id="SNT74248.1"/>
    </source>
</evidence>
<evidence type="ECO:0000259" key="8">
    <source>
        <dbReference type="Pfam" id="PF08281"/>
    </source>
</evidence>
<keyword evidence="10" id="KW-1185">Reference proteome</keyword>
<dbReference type="NCBIfam" id="TIGR02937">
    <property type="entry name" value="sigma70-ECF"/>
    <property type="match status" value="1"/>
</dbReference>
<dbReference type="GO" id="GO:0006352">
    <property type="term" value="P:DNA-templated transcription initiation"/>
    <property type="evidence" value="ECO:0007669"/>
    <property type="project" value="InterPro"/>
</dbReference>
<evidence type="ECO:0000256" key="4">
    <source>
        <dbReference type="ARBA" id="ARBA00023125"/>
    </source>
</evidence>
<feature type="domain" description="RNA polymerase sigma factor 70 region 4 type 2" evidence="8">
    <location>
        <begin position="132"/>
        <end position="181"/>
    </location>
</feature>
<dbReference type="InterPro" id="IPR039425">
    <property type="entry name" value="RNA_pol_sigma-70-like"/>
</dbReference>
<dbReference type="AlphaFoldDB" id="A0A239PVW5"/>
<dbReference type="Pfam" id="PF04542">
    <property type="entry name" value="Sigma70_r2"/>
    <property type="match status" value="1"/>
</dbReference>
<evidence type="ECO:0000313" key="10">
    <source>
        <dbReference type="Proteomes" id="UP000198346"/>
    </source>
</evidence>
<organism evidence="9 10">
    <name type="scientific">Amphiplicatus metriothermophilus</name>
    <dbReference type="NCBI Taxonomy" id="1519374"/>
    <lineage>
        <taxon>Bacteria</taxon>
        <taxon>Pseudomonadati</taxon>
        <taxon>Pseudomonadota</taxon>
        <taxon>Alphaproteobacteria</taxon>
        <taxon>Parvularculales</taxon>
        <taxon>Parvularculaceae</taxon>
        <taxon>Amphiplicatus</taxon>
    </lineage>
</organism>
<keyword evidence="3 6" id="KW-0731">Sigma factor</keyword>
<dbReference type="EMBL" id="FZQA01000004">
    <property type="protein sequence ID" value="SNT74248.1"/>
    <property type="molecule type" value="Genomic_DNA"/>
</dbReference>
<evidence type="ECO:0000256" key="5">
    <source>
        <dbReference type="ARBA" id="ARBA00023163"/>
    </source>
</evidence>
<reference evidence="9 10" key="1">
    <citation type="submission" date="2017-07" db="EMBL/GenBank/DDBJ databases">
        <authorList>
            <person name="Sun Z.S."/>
            <person name="Albrecht U."/>
            <person name="Echele G."/>
            <person name="Lee C.C."/>
        </authorList>
    </citation>
    <scope>NUCLEOTIDE SEQUENCE [LARGE SCALE GENOMIC DNA]</scope>
    <source>
        <strain evidence="9 10">CGMCC 1.12710</strain>
    </source>
</reference>
<keyword evidence="2 6" id="KW-0805">Transcription regulation</keyword>
<gene>
    <name evidence="9" type="ORF">SAMN06297382_2159</name>
</gene>
<dbReference type="PANTHER" id="PTHR43133:SF62">
    <property type="entry name" value="RNA POLYMERASE SIGMA FACTOR SIGZ"/>
    <property type="match status" value="1"/>
</dbReference>
<keyword evidence="5 6" id="KW-0804">Transcription</keyword>
<dbReference type="InterPro" id="IPR013324">
    <property type="entry name" value="RNA_pol_sigma_r3/r4-like"/>
</dbReference>
<dbReference type="InterPro" id="IPR014284">
    <property type="entry name" value="RNA_pol_sigma-70_dom"/>
</dbReference>
<protein>
    <recommendedName>
        <fullName evidence="6">RNA polymerase sigma factor</fullName>
    </recommendedName>
</protein>
<dbReference type="SUPFAM" id="SSF88946">
    <property type="entry name" value="Sigma2 domain of RNA polymerase sigma factors"/>
    <property type="match status" value="1"/>
</dbReference>
<dbReference type="CDD" id="cd06171">
    <property type="entry name" value="Sigma70_r4"/>
    <property type="match status" value="1"/>
</dbReference>
<dbReference type="InterPro" id="IPR000838">
    <property type="entry name" value="RNA_pol_sigma70_ECF_CS"/>
</dbReference>
<name>A0A239PVW5_9PROT</name>
<dbReference type="GO" id="GO:0003677">
    <property type="term" value="F:DNA binding"/>
    <property type="evidence" value="ECO:0007669"/>
    <property type="project" value="UniProtKB-KW"/>
</dbReference>
<dbReference type="Gene3D" id="1.10.1740.10">
    <property type="match status" value="1"/>
</dbReference>